<dbReference type="STRING" id="1423774.FD31_GL001235"/>
<evidence type="ECO:0000256" key="1">
    <source>
        <dbReference type="SAM" id="Phobius"/>
    </source>
</evidence>
<accession>A0A0R1WK76</accession>
<organism evidence="2 3">
    <name type="scientific">Companilactobacillus nantensis DSM 16982</name>
    <dbReference type="NCBI Taxonomy" id="1423774"/>
    <lineage>
        <taxon>Bacteria</taxon>
        <taxon>Bacillati</taxon>
        <taxon>Bacillota</taxon>
        <taxon>Bacilli</taxon>
        <taxon>Lactobacillales</taxon>
        <taxon>Lactobacillaceae</taxon>
        <taxon>Companilactobacillus</taxon>
    </lineage>
</organism>
<protein>
    <submittedName>
        <fullName evidence="2">Uncharacterized protein</fullName>
    </submittedName>
</protein>
<name>A0A0R1WK76_9LACO</name>
<proteinExistence type="predicted"/>
<dbReference type="Proteomes" id="UP000051302">
    <property type="component" value="Unassembled WGS sequence"/>
</dbReference>
<feature type="transmembrane region" description="Helical" evidence="1">
    <location>
        <begin position="173"/>
        <end position="195"/>
    </location>
</feature>
<evidence type="ECO:0000313" key="3">
    <source>
        <dbReference type="Proteomes" id="UP000051302"/>
    </source>
</evidence>
<keyword evidence="1" id="KW-0472">Membrane</keyword>
<dbReference type="PATRIC" id="fig|1423774.3.peg.1284"/>
<gene>
    <name evidence="2" type="ORF">FD31_GL001235</name>
</gene>
<sequence length="197" mass="22581">MEIERTIITYDDFPSLISKFVQFIKKNNADSLFNGMSDQDIKELTFGENVYQLEQANYASHDFLVKIIDNKLLFQVQHDNTTLEVGYVPADEQIKSILKQKYKLSISFIGGKFKKIVTDSNGQESVQQFFEPITLKLVFSYKEPTPQKSKETTTSKTKSTEYHQTIGMWTKRFLTVLVISAGIIALFLILLGLFVDL</sequence>
<comment type="caution">
    <text evidence="2">The sequence shown here is derived from an EMBL/GenBank/DDBJ whole genome shotgun (WGS) entry which is preliminary data.</text>
</comment>
<dbReference type="RefSeq" id="WP_057892651.1">
    <property type="nucleotide sequence ID" value="NZ_AZFV01000023.1"/>
</dbReference>
<dbReference type="EMBL" id="AZFV01000023">
    <property type="protein sequence ID" value="KRM15382.1"/>
    <property type="molecule type" value="Genomic_DNA"/>
</dbReference>
<evidence type="ECO:0000313" key="2">
    <source>
        <dbReference type="EMBL" id="KRM15382.1"/>
    </source>
</evidence>
<reference evidence="2 3" key="1">
    <citation type="journal article" date="2015" name="Genome Announc.">
        <title>Expanding the biotechnology potential of lactobacilli through comparative genomics of 213 strains and associated genera.</title>
        <authorList>
            <person name="Sun Z."/>
            <person name="Harris H.M."/>
            <person name="McCann A."/>
            <person name="Guo C."/>
            <person name="Argimon S."/>
            <person name="Zhang W."/>
            <person name="Yang X."/>
            <person name="Jeffery I.B."/>
            <person name="Cooney J.C."/>
            <person name="Kagawa T.F."/>
            <person name="Liu W."/>
            <person name="Song Y."/>
            <person name="Salvetti E."/>
            <person name="Wrobel A."/>
            <person name="Rasinkangas P."/>
            <person name="Parkhill J."/>
            <person name="Rea M.C."/>
            <person name="O'Sullivan O."/>
            <person name="Ritari J."/>
            <person name="Douillard F.P."/>
            <person name="Paul Ross R."/>
            <person name="Yang R."/>
            <person name="Briner A.E."/>
            <person name="Felis G.E."/>
            <person name="de Vos W.M."/>
            <person name="Barrangou R."/>
            <person name="Klaenhammer T.R."/>
            <person name="Caufield P.W."/>
            <person name="Cui Y."/>
            <person name="Zhang H."/>
            <person name="O'Toole P.W."/>
        </authorList>
    </citation>
    <scope>NUCLEOTIDE SEQUENCE [LARGE SCALE GENOMIC DNA]</scope>
    <source>
        <strain evidence="2 3">DSM 16982</strain>
    </source>
</reference>
<keyword evidence="3" id="KW-1185">Reference proteome</keyword>
<dbReference type="AlphaFoldDB" id="A0A0R1WK76"/>
<keyword evidence="1" id="KW-0812">Transmembrane</keyword>
<keyword evidence="1" id="KW-1133">Transmembrane helix</keyword>